<reference evidence="1 2" key="1">
    <citation type="submission" date="2016-11" db="EMBL/GenBank/DDBJ databases">
        <authorList>
            <person name="Jaros S."/>
            <person name="Januszkiewicz K."/>
            <person name="Wedrychowicz H."/>
        </authorList>
    </citation>
    <scope>NUCLEOTIDE SEQUENCE [LARGE SCALE GENOMIC DNA]</scope>
    <source>
        <strain evidence="1 2">OK807</strain>
    </source>
</reference>
<name>A0A1K2EB39_STRAR</name>
<gene>
    <name evidence="1" type="ORF">SAMN02787144_101882</name>
</gene>
<evidence type="ECO:0000313" key="2">
    <source>
        <dbReference type="Proteomes" id="UP000181909"/>
    </source>
</evidence>
<organism evidence="1 2">
    <name type="scientific">Streptomyces atratus</name>
    <dbReference type="NCBI Taxonomy" id="1893"/>
    <lineage>
        <taxon>Bacteria</taxon>
        <taxon>Bacillati</taxon>
        <taxon>Actinomycetota</taxon>
        <taxon>Actinomycetes</taxon>
        <taxon>Kitasatosporales</taxon>
        <taxon>Streptomycetaceae</taxon>
        <taxon>Streptomyces</taxon>
    </lineage>
</organism>
<sequence>MGLCREAVHREFAERQVHQSVEGVGAVAVPAMLSSQHQLDLCCAVDDVLAGQCDVADGGAVGEQDDEVVAIGASSLSRSMRSRVAVRQRGQMPIS</sequence>
<protein>
    <submittedName>
        <fullName evidence="1">Uncharacterized protein</fullName>
    </submittedName>
</protein>
<dbReference type="EMBL" id="FPJO01000018">
    <property type="protein sequence ID" value="SFY32935.1"/>
    <property type="molecule type" value="Genomic_DNA"/>
</dbReference>
<evidence type="ECO:0000313" key="1">
    <source>
        <dbReference type="EMBL" id="SFY32935.1"/>
    </source>
</evidence>
<proteinExistence type="predicted"/>
<accession>A0A1K2EB39</accession>
<dbReference type="STRING" id="1893.SAMN02787144_101882"/>
<dbReference type="AlphaFoldDB" id="A0A1K2EB39"/>
<dbReference type="Proteomes" id="UP000181909">
    <property type="component" value="Unassembled WGS sequence"/>
</dbReference>